<dbReference type="AlphaFoldDB" id="K1SIZ9"/>
<comment type="caution">
    <text evidence="1">The sequence shown here is derived from an EMBL/GenBank/DDBJ whole genome shotgun (WGS) entry which is preliminary data.</text>
</comment>
<sequence length="54" mass="6140">MDAGNEDFAFNHVDILILLGSKDEAYRDLKKLLDAGCQPGRLQGFYARLKKKKK</sequence>
<organism evidence="1">
    <name type="scientific">human gut metagenome</name>
    <dbReference type="NCBI Taxonomy" id="408170"/>
    <lineage>
        <taxon>unclassified sequences</taxon>
        <taxon>metagenomes</taxon>
        <taxon>organismal metagenomes</taxon>
    </lineage>
</organism>
<name>K1SIZ9_9ZZZZ</name>
<dbReference type="EMBL" id="AJWZ01007218">
    <property type="protein sequence ID" value="EKC57523.1"/>
    <property type="molecule type" value="Genomic_DNA"/>
</dbReference>
<protein>
    <submittedName>
        <fullName evidence="1">TPR repeat domain exported protein</fullName>
    </submittedName>
</protein>
<gene>
    <name evidence="1" type="ORF">OBE_10485</name>
</gene>
<accession>K1SIZ9</accession>
<proteinExistence type="predicted"/>
<reference evidence="1" key="1">
    <citation type="journal article" date="2013" name="Environ. Microbiol.">
        <title>Microbiota from the distal guts of lean and obese adolescents exhibit partial functional redundancy besides clear differences in community structure.</title>
        <authorList>
            <person name="Ferrer M."/>
            <person name="Ruiz A."/>
            <person name="Lanza F."/>
            <person name="Haange S.B."/>
            <person name="Oberbach A."/>
            <person name="Till H."/>
            <person name="Bargiela R."/>
            <person name="Campoy C."/>
            <person name="Segura M.T."/>
            <person name="Richter M."/>
            <person name="von Bergen M."/>
            <person name="Seifert J."/>
            <person name="Suarez A."/>
        </authorList>
    </citation>
    <scope>NUCLEOTIDE SEQUENCE</scope>
</reference>
<evidence type="ECO:0000313" key="1">
    <source>
        <dbReference type="EMBL" id="EKC57523.1"/>
    </source>
</evidence>